<dbReference type="GO" id="GO:0016491">
    <property type="term" value="F:oxidoreductase activity"/>
    <property type="evidence" value="ECO:0007669"/>
    <property type="project" value="InterPro"/>
</dbReference>
<gene>
    <name evidence="1" type="ORF">MPOR_12060</name>
</gene>
<dbReference type="InterPro" id="IPR004378">
    <property type="entry name" value="F420H2_quin_Rdtase"/>
</dbReference>
<proteinExistence type="predicted"/>
<dbReference type="KEGG" id="mpof:MPOR_12060"/>
<keyword evidence="2" id="KW-1185">Reference proteome</keyword>
<dbReference type="InterPro" id="IPR012349">
    <property type="entry name" value="Split_barrel_FMN-bd"/>
</dbReference>
<sequence>MVGAHPAHIRWMGFVTCRLNRASHCGSCMPSIKLLGVAYLKPPWFTARVFNRVAMATGLSGTQTLTVTRRSGGPQRIPVVVPEVDGVRYLVSTRGESDWVKNVRAHPNVEVNGARYVANEVPVEHRGRILAAYRPLAGKVVEGYWRKLPDDADHPVFALTPTV</sequence>
<dbReference type="EMBL" id="AP022570">
    <property type="protein sequence ID" value="BBX50180.1"/>
    <property type="molecule type" value="Genomic_DNA"/>
</dbReference>
<dbReference type="Gene3D" id="2.30.110.10">
    <property type="entry name" value="Electron Transport, Fmn-binding Protein, Chain A"/>
    <property type="match status" value="1"/>
</dbReference>
<evidence type="ECO:0008006" key="3">
    <source>
        <dbReference type="Google" id="ProtNLM"/>
    </source>
</evidence>
<organism evidence="1 2">
    <name type="scientific">Mycolicibacterium poriferae</name>
    <dbReference type="NCBI Taxonomy" id="39694"/>
    <lineage>
        <taxon>Bacteria</taxon>
        <taxon>Bacillati</taxon>
        <taxon>Actinomycetota</taxon>
        <taxon>Actinomycetes</taxon>
        <taxon>Mycobacteriales</taxon>
        <taxon>Mycobacteriaceae</taxon>
        <taxon>Mycolicibacterium</taxon>
    </lineage>
</organism>
<dbReference type="AlphaFoldDB" id="A0A6N4V7R4"/>
<name>A0A6N4V7R4_9MYCO</name>
<protein>
    <recommendedName>
        <fullName evidence="3">Nitroreductase</fullName>
    </recommendedName>
</protein>
<dbReference type="SUPFAM" id="SSF50475">
    <property type="entry name" value="FMN-binding split barrel"/>
    <property type="match status" value="1"/>
</dbReference>
<reference evidence="1 2" key="1">
    <citation type="journal article" date="2019" name="Emerg. Microbes Infect.">
        <title>Comprehensive subspecies identification of 175 nontuberculous mycobacteria species based on 7547 genomic profiles.</title>
        <authorList>
            <person name="Matsumoto Y."/>
            <person name="Kinjo T."/>
            <person name="Motooka D."/>
            <person name="Nabeya D."/>
            <person name="Jung N."/>
            <person name="Uechi K."/>
            <person name="Horii T."/>
            <person name="Iida T."/>
            <person name="Fujita J."/>
            <person name="Nakamura S."/>
        </authorList>
    </citation>
    <scope>NUCLEOTIDE SEQUENCE [LARGE SCALE GENOMIC DNA]</scope>
    <source>
        <strain evidence="1 2">JCM 12603</strain>
    </source>
</reference>
<dbReference type="Proteomes" id="UP000466785">
    <property type="component" value="Chromosome"/>
</dbReference>
<accession>A0A6N4V7R4</accession>
<evidence type="ECO:0000313" key="2">
    <source>
        <dbReference type="Proteomes" id="UP000466785"/>
    </source>
</evidence>
<evidence type="ECO:0000313" key="1">
    <source>
        <dbReference type="EMBL" id="BBX50180.1"/>
    </source>
</evidence>
<dbReference type="Pfam" id="PF04075">
    <property type="entry name" value="F420H2_quin_red"/>
    <property type="match status" value="1"/>
</dbReference>